<evidence type="ECO:0000259" key="3">
    <source>
        <dbReference type="PROSITE" id="PS51203"/>
    </source>
</evidence>
<dbReference type="SUPFAM" id="SSF49764">
    <property type="entry name" value="HSP20-like chaperones"/>
    <property type="match status" value="1"/>
</dbReference>
<evidence type="ECO:0000313" key="8">
    <source>
        <dbReference type="RefSeq" id="XP_024947497.1"/>
    </source>
</evidence>
<comment type="similarity">
    <text evidence="1">Belongs to the PIH1 family.</text>
</comment>
<dbReference type="GO" id="GO:0045505">
    <property type="term" value="F:dynein intermediate chain binding"/>
    <property type="evidence" value="ECO:0007669"/>
    <property type="project" value="TreeGrafter"/>
</dbReference>
<gene>
    <name evidence="5 6 7 8 9" type="primary">LOC107274333</name>
</gene>
<dbReference type="PANTHER" id="PTHR21083:SF0">
    <property type="entry name" value="DYNEIN AXONEMAL ASSEMBLY FACTOR 6"/>
    <property type="match status" value="1"/>
</dbReference>
<dbReference type="AlphaFoldDB" id="A0AAJ7CET8"/>
<dbReference type="Proteomes" id="UP000694920">
    <property type="component" value="Unplaced"/>
</dbReference>
<dbReference type="KEGG" id="ccin:107274333"/>
<dbReference type="InterPro" id="IPR008978">
    <property type="entry name" value="HSP20-like_chaperone"/>
</dbReference>
<dbReference type="RefSeq" id="XP_015608858.1">
    <property type="nucleotide sequence ID" value="XM_015753372.2"/>
</dbReference>
<evidence type="ECO:0000256" key="1">
    <source>
        <dbReference type="ARBA" id="ARBA00008511"/>
    </source>
</evidence>
<dbReference type="PANTHER" id="PTHR21083">
    <property type="entry name" value="TWISTER"/>
    <property type="match status" value="1"/>
</dbReference>
<dbReference type="GO" id="GO:0070286">
    <property type="term" value="P:axonemal dynein complex assembly"/>
    <property type="evidence" value="ECO:0007669"/>
    <property type="project" value="InterPro"/>
</dbReference>
<reference evidence="5 6" key="1">
    <citation type="submission" date="2025-04" db="UniProtKB">
        <authorList>
            <consortium name="RefSeq"/>
        </authorList>
    </citation>
    <scope>IDENTIFICATION</scope>
</reference>
<dbReference type="InterPro" id="IPR041442">
    <property type="entry name" value="PIH1D1/2/3_CS-like"/>
</dbReference>
<dbReference type="RefSeq" id="XP_024947502.1">
    <property type="nucleotide sequence ID" value="XM_025091734.1"/>
</dbReference>
<dbReference type="GO" id="GO:0051087">
    <property type="term" value="F:protein-folding chaperone binding"/>
    <property type="evidence" value="ECO:0007669"/>
    <property type="project" value="InterPro"/>
</dbReference>
<dbReference type="InterPro" id="IPR007052">
    <property type="entry name" value="CS_dom"/>
</dbReference>
<dbReference type="PROSITE" id="PS51203">
    <property type="entry name" value="CS"/>
    <property type="match status" value="1"/>
</dbReference>
<evidence type="ECO:0000313" key="6">
    <source>
        <dbReference type="RefSeq" id="XP_015608868.1"/>
    </source>
</evidence>
<dbReference type="CTD" id="139212"/>
<feature type="compositionally biased region" description="Acidic residues" evidence="2">
    <location>
        <begin position="21"/>
        <end position="32"/>
    </location>
</feature>
<proteinExistence type="inferred from homology"/>
<evidence type="ECO:0000256" key="2">
    <source>
        <dbReference type="SAM" id="MobiDB-lite"/>
    </source>
</evidence>
<dbReference type="Pfam" id="PF18201">
    <property type="entry name" value="PIH1_CS"/>
    <property type="match status" value="1"/>
</dbReference>
<evidence type="ECO:0000313" key="9">
    <source>
        <dbReference type="RefSeq" id="XP_024947502.1"/>
    </source>
</evidence>
<evidence type="ECO:0000313" key="4">
    <source>
        <dbReference type="Proteomes" id="UP000694920"/>
    </source>
</evidence>
<dbReference type="RefSeq" id="XP_024947497.1">
    <property type="nucleotide sequence ID" value="XM_025091729.1"/>
</dbReference>
<sequence length="195" mass="21877">MDGCFSYKEIKALQELISPQEDVDSDTDDDDLPQAGVRKLGPADIGAPTKVSAEEATQKGRVTQVNTEDIWQLEEINRLGQTPEVSDPRQVPEYEMKFKQAVSTEDVFLGMNYKTPGSASCEWITVSIKLPGETRDKVELNVESDSLDIRSPKYRLHLLTPHAVEPNQSSAKWHVESSTLEVTLRLTRELDTVNF</sequence>
<dbReference type="GeneID" id="107274333"/>
<dbReference type="GO" id="GO:0005737">
    <property type="term" value="C:cytoplasm"/>
    <property type="evidence" value="ECO:0007669"/>
    <property type="project" value="TreeGrafter"/>
</dbReference>
<evidence type="ECO:0000313" key="7">
    <source>
        <dbReference type="RefSeq" id="XP_015608886.1"/>
    </source>
</evidence>
<accession>A0AAJ7CET8</accession>
<name>A0AAJ7CET8_CEPCN</name>
<keyword evidence="4" id="KW-1185">Reference proteome</keyword>
<dbReference type="InterPro" id="IPR026697">
    <property type="entry name" value="DNAAF6"/>
</dbReference>
<dbReference type="RefSeq" id="XP_015608886.1">
    <property type="nucleotide sequence ID" value="XM_015753400.2"/>
</dbReference>
<evidence type="ECO:0000313" key="5">
    <source>
        <dbReference type="RefSeq" id="XP_015608858.1"/>
    </source>
</evidence>
<organism evidence="4 7">
    <name type="scientific">Cephus cinctus</name>
    <name type="common">Wheat stem sawfly</name>
    <dbReference type="NCBI Taxonomy" id="211228"/>
    <lineage>
        <taxon>Eukaryota</taxon>
        <taxon>Metazoa</taxon>
        <taxon>Ecdysozoa</taxon>
        <taxon>Arthropoda</taxon>
        <taxon>Hexapoda</taxon>
        <taxon>Insecta</taxon>
        <taxon>Pterygota</taxon>
        <taxon>Neoptera</taxon>
        <taxon>Endopterygota</taxon>
        <taxon>Hymenoptera</taxon>
        <taxon>Cephoidea</taxon>
        <taxon>Cephidae</taxon>
        <taxon>Cephus</taxon>
    </lineage>
</organism>
<protein>
    <submittedName>
        <fullName evidence="5 6">Protein PIH1D3</fullName>
    </submittedName>
</protein>
<dbReference type="RefSeq" id="XP_015608868.1">
    <property type="nucleotide sequence ID" value="XM_015753382.2"/>
</dbReference>
<feature type="domain" description="CS" evidence="3">
    <location>
        <begin position="110"/>
        <end position="195"/>
    </location>
</feature>
<dbReference type="CDD" id="cd06463">
    <property type="entry name" value="p23_like"/>
    <property type="match status" value="1"/>
</dbReference>
<feature type="region of interest" description="Disordered" evidence="2">
    <location>
        <begin position="16"/>
        <end position="62"/>
    </location>
</feature>